<reference evidence="4" key="1">
    <citation type="journal article" date="2020" name="mSystems">
        <title>Genome- and Community-Level Interaction Insights into Carbon Utilization and Element Cycling Functions of Hydrothermarchaeota in Hydrothermal Sediment.</title>
        <authorList>
            <person name="Zhou Z."/>
            <person name="Liu Y."/>
            <person name="Xu W."/>
            <person name="Pan J."/>
            <person name="Luo Z.H."/>
            <person name="Li M."/>
        </authorList>
    </citation>
    <scope>NUCLEOTIDE SEQUENCE [LARGE SCALE GENOMIC DNA]</scope>
    <source>
        <strain evidence="4">SpSt-143</strain>
    </source>
</reference>
<dbReference type="InterPro" id="IPR050832">
    <property type="entry name" value="Bact_Acetyltransf"/>
</dbReference>
<proteinExistence type="predicted"/>
<dbReference type="EMBL" id="DSGB01000001">
    <property type="protein sequence ID" value="HER94962.1"/>
    <property type="molecule type" value="Genomic_DNA"/>
</dbReference>
<evidence type="ECO:0000256" key="2">
    <source>
        <dbReference type="ARBA" id="ARBA00023315"/>
    </source>
</evidence>
<dbReference type="PROSITE" id="PS51186">
    <property type="entry name" value="GNAT"/>
    <property type="match status" value="1"/>
</dbReference>
<dbReference type="Pfam" id="PF11814">
    <property type="entry name" value="DUF3335"/>
    <property type="match status" value="1"/>
</dbReference>
<accession>A0A7V2AYF9</accession>
<dbReference type="InterPro" id="IPR016181">
    <property type="entry name" value="Acyl_CoA_acyltransferase"/>
</dbReference>
<gene>
    <name evidence="4" type="ORF">ENO59_00355</name>
</gene>
<dbReference type="InterPro" id="IPR000182">
    <property type="entry name" value="GNAT_dom"/>
</dbReference>
<dbReference type="Pfam" id="PF00583">
    <property type="entry name" value="Acetyltransf_1"/>
    <property type="match status" value="1"/>
</dbReference>
<name>A0A7V2AYF9_RHOMR</name>
<keyword evidence="2" id="KW-0012">Acyltransferase</keyword>
<dbReference type="Gene3D" id="3.40.630.30">
    <property type="match status" value="1"/>
</dbReference>
<comment type="caution">
    <text evidence="4">The sequence shown here is derived from an EMBL/GenBank/DDBJ whole genome shotgun (WGS) entry which is preliminary data.</text>
</comment>
<protein>
    <submittedName>
        <fullName evidence="4">GNAT family N-acetyltransferase</fullName>
    </submittedName>
</protein>
<sequence>MISIRPATLADLDALVHLEAVSFDGDQLSRQSYRRLLRSESAQVLVAEQEGRVCGSAVLLFRQGLAAARLYSLAVDPACRRQGIGRLLVQAAEKAALERNRLVLRLEVRIDNTEAIRLYEALGFRPTGLLPAYYADGAPARRYERVLVPNQRPPNYLPIPYYSQTLDFTCGPACLMMALKYFRPELSLNRGLELELWRQATTIFMTSGIGGCSAEGLAVAALHHGLHALVLTNDVRIPFIDTVRSPLKKEVLRLVHESFLARLHAAGYPPRYTLFDRKDILMAIDEGLVPILLVSGYRLYGEKVPHWVVVTGYDEHFIYIHDPYIPEEMPFFDGQHVPIHEQDFLRLNRYGRAGSRMMVLLSDQGDRLRAWHG</sequence>
<evidence type="ECO:0000313" key="4">
    <source>
        <dbReference type="EMBL" id="HER94962.1"/>
    </source>
</evidence>
<dbReference type="PANTHER" id="PTHR43877:SF2">
    <property type="entry name" value="AMINOALKYLPHOSPHONATE N-ACETYLTRANSFERASE-RELATED"/>
    <property type="match status" value="1"/>
</dbReference>
<dbReference type="AlphaFoldDB" id="A0A7V2AYF9"/>
<organism evidence="4">
    <name type="scientific">Rhodothermus marinus</name>
    <name type="common">Rhodothermus obamensis</name>
    <dbReference type="NCBI Taxonomy" id="29549"/>
    <lineage>
        <taxon>Bacteria</taxon>
        <taxon>Pseudomonadati</taxon>
        <taxon>Rhodothermota</taxon>
        <taxon>Rhodothermia</taxon>
        <taxon>Rhodothermales</taxon>
        <taxon>Rhodothermaceae</taxon>
        <taxon>Rhodothermus</taxon>
    </lineage>
</organism>
<dbReference type="InterPro" id="IPR021770">
    <property type="entry name" value="DUF3335"/>
</dbReference>
<feature type="domain" description="N-acetyltransferase" evidence="3">
    <location>
        <begin position="2"/>
        <end position="148"/>
    </location>
</feature>
<dbReference type="SUPFAM" id="SSF55729">
    <property type="entry name" value="Acyl-CoA N-acyltransferases (Nat)"/>
    <property type="match status" value="1"/>
</dbReference>
<dbReference type="PANTHER" id="PTHR43877">
    <property type="entry name" value="AMINOALKYLPHOSPHONATE N-ACETYLTRANSFERASE-RELATED-RELATED"/>
    <property type="match status" value="1"/>
</dbReference>
<keyword evidence="1 4" id="KW-0808">Transferase</keyword>
<dbReference type="GO" id="GO:0016747">
    <property type="term" value="F:acyltransferase activity, transferring groups other than amino-acyl groups"/>
    <property type="evidence" value="ECO:0007669"/>
    <property type="project" value="InterPro"/>
</dbReference>
<evidence type="ECO:0000256" key="1">
    <source>
        <dbReference type="ARBA" id="ARBA00022679"/>
    </source>
</evidence>
<dbReference type="Gene3D" id="3.90.70.10">
    <property type="entry name" value="Cysteine proteinases"/>
    <property type="match status" value="1"/>
</dbReference>
<dbReference type="CDD" id="cd04301">
    <property type="entry name" value="NAT_SF"/>
    <property type="match status" value="1"/>
</dbReference>
<evidence type="ECO:0000259" key="3">
    <source>
        <dbReference type="PROSITE" id="PS51186"/>
    </source>
</evidence>